<keyword evidence="2" id="KW-1185">Reference proteome</keyword>
<evidence type="ECO:0000313" key="1">
    <source>
        <dbReference type="EMBL" id="TDS14960.1"/>
    </source>
</evidence>
<organism evidence="1 2">
    <name type="scientific">Sphingobacterium paludis</name>
    <dbReference type="NCBI Taxonomy" id="1476465"/>
    <lineage>
        <taxon>Bacteria</taxon>
        <taxon>Pseudomonadati</taxon>
        <taxon>Bacteroidota</taxon>
        <taxon>Sphingobacteriia</taxon>
        <taxon>Sphingobacteriales</taxon>
        <taxon>Sphingobacteriaceae</taxon>
        <taxon>Sphingobacterium</taxon>
    </lineage>
</organism>
<sequence length="55" mass="6559">MPIRICQKIRRLKKQQLFINEHPMYESEHTNTIAMYTTIKRILTTLLQLVNSTKA</sequence>
<dbReference type="EMBL" id="SNZV01000003">
    <property type="protein sequence ID" value="TDS14960.1"/>
    <property type="molecule type" value="Genomic_DNA"/>
</dbReference>
<dbReference type="AlphaFoldDB" id="A0A4R7D2F6"/>
<gene>
    <name evidence="1" type="ORF">B0I21_103462</name>
</gene>
<protein>
    <submittedName>
        <fullName evidence="1">Uncharacterized protein</fullName>
    </submittedName>
</protein>
<evidence type="ECO:0000313" key="2">
    <source>
        <dbReference type="Proteomes" id="UP000294752"/>
    </source>
</evidence>
<dbReference type="Proteomes" id="UP000294752">
    <property type="component" value="Unassembled WGS sequence"/>
</dbReference>
<accession>A0A4R7D2F6</accession>
<comment type="caution">
    <text evidence="1">The sequence shown here is derived from an EMBL/GenBank/DDBJ whole genome shotgun (WGS) entry which is preliminary data.</text>
</comment>
<name>A0A4R7D2F6_9SPHI</name>
<reference evidence="1 2" key="1">
    <citation type="submission" date="2019-03" db="EMBL/GenBank/DDBJ databases">
        <title>Genomic Encyclopedia of Type Strains, Phase III (KMG-III): the genomes of soil and plant-associated and newly described type strains.</title>
        <authorList>
            <person name="Whitman W."/>
        </authorList>
    </citation>
    <scope>NUCLEOTIDE SEQUENCE [LARGE SCALE GENOMIC DNA]</scope>
    <source>
        <strain evidence="1 2">CGMCC 1.12801</strain>
    </source>
</reference>
<proteinExistence type="predicted"/>